<name>A0ABT4DAT5_9CLOT</name>
<dbReference type="Pfam" id="PF01451">
    <property type="entry name" value="LMWPc"/>
    <property type="match status" value="1"/>
</dbReference>
<protein>
    <submittedName>
        <fullName evidence="5">Low molecular weight protein arginine phosphatase</fullName>
    </submittedName>
</protein>
<comment type="similarity">
    <text evidence="1">Belongs to the low molecular weight phosphotyrosine protein phosphatase family.</text>
</comment>
<evidence type="ECO:0000256" key="1">
    <source>
        <dbReference type="ARBA" id="ARBA00011063"/>
    </source>
</evidence>
<organism evidence="5 6">
    <name type="scientific">Clostridium brassicae</name>
    <dbReference type="NCBI Taxonomy" id="2999072"/>
    <lineage>
        <taxon>Bacteria</taxon>
        <taxon>Bacillati</taxon>
        <taxon>Bacillota</taxon>
        <taxon>Clostridia</taxon>
        <taxon>Eubacteriales</taxon>
        <taxon>Clostridiaceae</taxon>
        <taxon>Clostridium</taxon>
    </lineage>
</organism>
<evidence type="ECO:0000256" key="3">
    <source>
        <dbReference type="ARBA" id="ARBA00022912"/>
    </source>
</evidence>
<evidence type="ECO:0000259" key="4">
    <source>
        <dbReference type="SMART" id="SM00226"/>
    </source>
</evidence>
<gene>
    <name evidence="5" type="ORF">OW729_09155</name>
</gene>
<keyword evidence="2" id="KW-0378">Hydrolase</keyword>
<feature type="domain" description="Phosphotyrosine protein phosphatase I" evidence="4">
    <location>
        <begin position="1"/>
        <end position="143"/>
    </location>
</feature>
<dbReference type="SMART" id="SM00226">
    <property type="entry name" value="LMWPc"/>
    <property type="match status" value="1"/>
</dbReference>
<dbReference type="PRINTS" id="PR00719">
    <property type="entry name" value="LMWPTPASE"/>
</dbReference>
<dbReference type="RefSeq" id="WP_268061189.1">
    <property type="nucleotide sequence ID" value="NZ_JAPQFJ010000008.1"/>
</dbReference>
<dbReference type="EMBL" id="JAPQFJ010000008">
    <property type="protein sequence ID" value="MCY6958773.1"/>
    <property type="molecule type" value="Genomic_DNA"/>
</dbReference>
<dbReference type="Gene3D" id="3.40.50.2300">
    <property type="match status" value="1"/>
</dbReference>
<evidence type="ECO:0000256" key="2">
    <source>
        <dbReference type="ARBA" id="ARBA00022801"/>
    </source>
</evidence>
<dbReference type="InterPro" id="IPR050438">
    <property type="entry name" value="LMW_PTPase"/>
</dbReference>
<comment type="caution">
    <text evidence="5">The sequence shown here is derived from an EMBL/GenBank/DDBJ whole genome shotgun (WGS) entry which is preliminary data.</text>
</comment>
<evidence type="ECO:0000313" key="6">
    <source>
        <dbReference type="Proteomes" id="UP001144612"/>
    </source>
</evidence>
<reference evidence="5" key="1">
    <citation type="submission" date="2022-12" db="EMBL/GenBank/DDBJ databases">
        <title>Clostridium sp. nov., isolated from industrial wastewater.</title>
        <authorList>
            <person name="Jiayan W."/>
        </authorList>
    </citation>
    <scope>NUCLEOTIDE SEQUENCE</scope>
    <source>
        <strain evidence="5">ZC22-4</strain>
    </source>
</reference>
<dbReference type="SUPFAM" id="SSF52788">
    <property type="entry name" value="Phosphotyrosine protein phosphatases I"/>
    <property type="match status" value="1"/>
</dbReference>
<accession>A0ABT4DAT5</accession>
<dbReference type="PANTHER" id="PTHR11717">
    <property type="entry name" value="LOW MOLECULAR WEIGHT PROTEIN TYROSINE PHOSPHATASE"/>
    <property type="match status" value="1"/>
</dbReference>
<dbReference type="InterPro" id="IPR023485">
    <property type="entry name" value="Ptyr_pPase"/>
</dbReference>
<sequence length="150" mass="17036">MQVLFVCTGNTCRSCMAESIFNSVSNLDNVKAISAGIAVVPGSKTSKNTSLLIKENFSIDLSDRYSVQLKEEMLKECDLILTMTSYIKDILVERFQQHKEKIYTLSEYVNFKEDIIDPYGGDLEVYRDTFDILKEAICLLLNKIKEDNGI</sequence>
<dbReference type="InterPro" id="IPR017867">
    <property type="entry name" value="Tyr_phospatase_low_mol_wt"/>
</dbReference>
<dbReference type="InterPro" id="IPR036196">
    <property type="entry name" value="Ptyr_pPase_sf"/>
</dbReference>
<evidence type="ECO:0000313" key="5">
    <source>
        <dbReference type="EMBL" id="MCY6958773.1"/>
    </source>
</evidence>
<proteinExistence type="inferred from homology"/>
<keyword evidence="3" id="KW-0904">Protein phosphatase</keyword>
<dbReference type="PANTHER" id="PTHR11717:SF31">
    <property type="entry name" value="LOW MOLECULAR WEIGHT PROTEIN-TYROSINE-PHOSPHATASE ETP-RELATED"/>
    <property type="match status" value="1"/>
</dbReference>
<dbReference type="CDD" id="cd16344">
    <property type="entry name" value="LMWPAP"/>
    <property type="match status" value="1"/>
</dbReference>
<keyword evidence="6" id="KW-1185">Reference proteome</keyword>
<dbReference type="Proteomes" id="UP001144612">
    <property type="component" value="Unassembled WGS sequence"/>
</dbReference>